<name>A0A395XJI4_9FIRM</name>
<evidence type="ECO:0000313" key="2">
    <source>
        <dbReference type="Proteomes" id="UP000266376"/>
    </source>
</evidence>
<accession>A0A395XJI4</accession>
<comment type="caution">
    <text evidence="1">The sequence shown here is derived from an EMBL/GenBank/DDBJ whole genome shotgun (WGS) entry which is preliminary data.</text>
</comment>
<proteinExistence type="predicted"/>
<evidence type="ECO:0000313" key="1">
    <source>
        <dbReference type="EMBL" id="RGW47120.1"/>
    </source>
</evidence>
<sequence length="92" mass="10919">MWTIKSDERLELYDEEEDEVIAILLWDERFLNWKLYYRYTGGSGYAYLDSMEGFGKLDIEPVEMAAVETIIDYCKEKANLWEGRAEDMEAML</sequence>
<gene>
    <name evidence="1" type="ORF">DWV67_15665</name>
</gene>
<dbReference type="Proteomes" id="UP000266376">
    <property type="component" value="Unassembled WGS sequence"/>
</dbReference>
<organism evidence="1 2">
    <name type="scientific">Dorea formicigenerans</name>
    <dbReference type="NCBI Taxonomy" id="39486"/>
    <lineage>
        <taxon>Bacteria</taxon>
        <taxon>Bacillati</taxon>
        <taxon>Bacillota</taxon>
        <taxon>Clostridia</taxon>
        <taxon>Lachnospirales</taxon>
        <taxon>Lachnospiraceae</taxon>
        <taxon>Dorea</taxon>
    </lineage>
</organism>
<dbReference type="EMBL" id="QSAJ01000069">
    <property type="protein sequence ID" value="RGW47120.1"/>
    <property type="molecule type" value="Genomic_DNA"/>
</dbReference>
<reference evidence="1 2" key="1">
    <citation type="submission" date="2018-08" db="EMBL/GenBank/DDBJ databases">
        <title>A genome reference for cultivated species of the human gut microbiota.</title>
        <authorList>
            <person name="Zou Y."/>
            <person name="Xue W."/>
            <person name="Luo G."/>
        </authorList>
    </citation>
    <scope>NUCLEOTIDE SEQUENCE [LARGE SCALE GENOMIC DNA]</scope>
    <source>
        <strain evidence="1 2">AF12-11</strain>
    </source>
</reference>
<dbReference type="AlphaFoldDB" id="A0A395XJI4"/>
<protein>
    <submittedName>
        <fullName evidence="1">Uncharacterized protein</fullName>
    </submittedName>
</protein>